<accession>A0A2P7B373</accession>
<evidence type="ECO:0000313" key="2">
    <source>
        <dbReference type="Proteomes" id="UP000241764"/>
    </source>
</evidence>
<reference evidence="2" key="1">
    <citation type="submission" date="2017-11" db="EMBL/GenBank/DDBJ databases">
        <authorList>
            <person name="Kuznetsova I."/>
            <person name="Sazanova A."/>
            <person name="Chirak E."/>
            <person name="Safronova V."/>
            <person name="Willems A."/>
        </authorList>
    </citation>
    <scope>NUCLEOTIDE SEQUENCE [LARGE SCALE GENOMIC DNA]</scope>
    <source>
        <strain evidence="2">CCBAU 03422</strain>
    </source>
</reference>
<proteinExistence type="predicted"/>
<evidence type="ECO:0000313" key="1">
    <source>
        <dbReference type="EMBL" id="PSH60906.1"/>
    </source>
</evidence>
<dbReference type="EMBL" id="PGGM01000015">
    <property type="protein sequence ID" value="PSH60906.1"/>
    <property type="molecule type" value="Genomic_DNA"/>
</dbReference>
<dbReference type="RefSeq" id="WP_106666815.1">
    <property type="nucleotide sequence ID" value="NZ_PGGM01000015.1"/>
</dbReference>
<gene>
    <name evidence="1" type="ORF">CU103_25420</name>
</gene>
<name>A0A2P7B373_9HYPH</name>
<dbReference type="Proteomes" id="UP000241764">
    <property type="component" value="Unassembled WGS sequence"/>
</dbReference>
<sequence>MTAAHSTDGRSRDSAAHKAIDAIGHGFRASVRTNIWYRVSASGFCEACQADTRGVGLFVGPESYFTARYEGREASDWWPLGKFALVRSAKGLDPRMTGFIEQSSSRFLRGAHGALKHHCEHCDAIVPDEAFDLALMERFSDRASKDELQEVGSFLMIEDAVLVSLLDDTTAPRRKRTREGYFSLARLQASDEVGEVFTVDLHHNIAANDYAILIKSDDGKEIMALGFSDGAYATIDDAVSCLGVMGYVVSEVTEISSFSIVSRVATLLVIRGLRVAGYTIDDDGAVCADIRREVADLCSGN</sequence>
<dbReference type="AlphaFoldDB" id="A0A2P7B373"/>
<dbReference type="OrthoDB" id="8378772at2"/>
<organism evidence="1 2">
    <name type="scientific">Phyllobacterium sophorae</name>
    <dbReference type="NCBI Taxonomy" id="1520277"/>
    <lineage>
        <taxon>Bacteria</taxon>
        <taxon>Pseudomonadati</taxon>
        <taxon>Pseudomonadota</taxon>
        <taxon>Alphaproteobacteria</taxon>
        <taxon>Hyphomicrobiales</taxon>
        <taxon>Phyllobacteriaceae</taxon>
        <taxon>Phyllobacterium</taxon>
    </lineage>
</organism>
<protein>
    <submittedName>
        <fullName evidence="1">Uncharacterized protein</fullName>
    </submittedName>
</protein>
<keyword evidence="2" id="KW-1185">Reference proteome</keyword>
<comment type="caution">
    <text evidence="1">The sequence shown here is derived from an EMBL/GenBank/DDBJ whole genome shotgun (WGS) entry which is preliminary data.</text>
</comment>